<organism evidence="1">
    <name type="scientific">Lygus hesperus</name>
    <name type="common">Western plant bug</name>
    <dbReference type="NCBI Taxonomy" id="30085"/>
    <lineage>
        <taxon>Eukaryota</taxon>
        <taxon>Metazoa</taxon>
        <taxon>Ecdysozoa</taxon>
        <taxon>Arthropoda</taxon>
        <taxon>Hexapoda</taxon>
        <taxon>Insecta</taxon>
        <taxon>Pterygota</taxon>
        <taxon>Neoptera</taxon>
        <taxon>Paraneoptera</taxon>
        <taxon>Hemiptera</taxon>
        <taxon>Heteroptera</taxon>
        <taxon>Panheteroptera</taxon>
        <taxon>Cimicomorpha</taxon>
        <taxon>Miridae</taxon>
        <taxon>Mirini</taxon>
        <taxon>Lygus</taxon>
    </lineage>
</organism>
<dbReference type="AlphaFoldDB" id="A0A0A9YPK5"/>
<evidence type="ECO:0000313" key="1">
    <source>
        <dbReference type="EMBL" id="JAG33033.1"/>
    </source>
</evidence>
<gene>
    <name evidence="1" type="primary">luxS</name>
    <name evidence="1" type="ORF">CM83_72493</name>
</gene>
<accession>A0A0A9YPK5</accession>
<keyword evidence="1" id="KW-0456">Lyase</keyword>
<dbReference type="GO" id="GO:0016829">
    <property type="term" value="F:lyase activity"/>
    <property type="evidence" value="ECO:0007669"/>
    <property type="project" value="UniProtKB-KW"/>
</dbReference>
<reference evidence="1" key="2">
    <citation type="submission" date="2014-07" db="EMBL/GenBank/DDBJ databases">
        <authorList>
            <person name="Hull J."/>
        </authorList>
    </citation>
    <scope>NUCLEOTIDE SEQUENCE</scope>
</reference>
<protein>
    <submittedName>
        <fullName evidence="1">S-ribosylhomocysteine lyase</fullName>
    </submittedName>
</protein>
<proteinExistence type="predicted"/>
<sequence>MYKLREPPVPAQLPLFDTYTNMHSILPAPATSSATGMPYSNTDGITTSKTVLVATSLHGCFVKVSEMQLGRSGVRLTLPSAQMVVDSGGTALFIAALMRDKVVVPLQRTNNTVTKNIFDGGGRSNDYDESNSGILSRIHNGFEQSKRSDNNSVVTGKEQWYRFQERQKR</sequence>
<dbReference type="EMBL" id="GBHO01010571">
    <property type="protein sequence ID" value="JAG33033.1"/>
    <property type="molecule type" value="Transcribed_RNA"/>
</dbReference>
<reference evidence="1" key="1">
    <citation type="journal article" date="2014" name="PLoS ONE">
        <title>Transcriptome-Based Identification of ABC Transporters in the Western Tarnished Plant Bug Lygus hesperus.</title>
        <authorList>
            <person name="Hull J.J."/>
            <person name="Chaney K."/>
            <person name="Geib S.M."/>
            <person name="Fabrick J.A."/>
            <person name="Brent C.S."/>
            <person name="Walsh D."/>
            <person name="Lavine L.C."/>
        </authorList>
    </citation>
    <scope>NUCLEOTIDE SEQUENCE</scope>
</reference>
<name>A0A0A9YPK5_LYGHE</name>